<comment type="similarity">
    <text evidence="1">Belongs to the glycosyltransferase group 1 family. Glycosyltransferase 4 subfamily.</text>
</comment>
<keyword evidence="3" id="KW-0808">Transferase</keyword>
<dbReference type="InterPro" id="IPR052078">
    <property type="entry name" value="Trehalose_Metab_GTase"/>
</dbReference>
<keyword evidence="2" id="KW-0328">Glycosyltransferase</keyword>
<accession>X1QPH6</accession>
<protein>
    <recommendedName>
        <fullName evidence="4">Trehalose synthase N-terminal domain-containing protein</fullName>
    </recommendedName>
</protein>
<evidence type="ECO:0000259" key="4">
    <source>
        <dbReference type="Pfam" id="PF21269"/>
    </source>
</evidence>
<dbReference type="InterPro" id="IPR049438">
    <property type="entry name" value="TreT_GT1"/>
</dbReference>
<evidence type="ECO:0000313" key="5">
    <source>
        <dbReference type="EMBL" id="GAI52875.1"/>
    </source>
</evidence>
<proteinExistence type="inferred from homology"/>
<dbReference type="EMBL" id="BARV01038984">
    <property type="protein sequence ID" value="GAI52875.1"/>
    <property type="molecule type" value="Genomic_DNA"/>
</dbReference>
<name>X1QPH6_9ZZZZ</name>
<gene>
    <name evidence="5" type="ORF">S06H3_59887</name>
</gene>
<reference evidence="5" key="1">
    <citation type="journal article" date="2014" name="Front. Microbiol.">
        <title>High frequency of phylogenetically diverse reductive dehalogenase-homologous genes in deep subseafloor sedimentary metagenomes.</title>
        <authorList>
            <person name="Kawai M."/>
            <person name="Futagami T."/>
            <person name="Toyoda A."/>
            <person name="Takaki Y."/>
            <person name="Nishi S."/>
            <person name="Hori S."/>
            <person name="Arai W."/>
            <person name="Tsubouchi T."/>
            <person name="Morono Y."/>
            <person name="Uchiyama I."/>
            <person name="Ito T."/>
            <person name="Fujiyama A."/>
            <person name="Inagaki F."/>
            <person name="Takami H."/>
        </authorList>
    </citation>
    <scope>NUCLEOTIDE SEQUENCE</scope>
    <source>
        <strain evidence="5">Expedition CK06-06</strain>
    </source>
</reference>
<dbReference type="AlphaFoldDB" id="X1QPH6"/>
<comment type="caution">
    <text evidence="5">The sequence shown here is derived from an EMBL/GenBank/DDBJ whole genome shotgun (WGS) entry which is preliminary data.</text>
</comment>
<evidence type="ECO:0000256" key="3">
    <source>
        <dbReference type="ARBA" id="ARBA00022679"/>
    </source>
</evidence>
<dbReference type="GO" id="GO:0016757">
    <property type="term" value="F:glycosyltransferase activity"/>
    <property type="evidence" value="ECO:0007669"/>
    <property type="project" value="UniProtKB-KW"/>
</dbReference>
<dbReference type="Gene3D" id="3.40.50.2000">
    <property type="entry name" value="Glycogen Phosphorylase B"/>
    <property type="match status" value="1"/>
</dbReference>
<dbReference type="PANTHER" id="PTHR47779:SF1">
    <property type="entry name" value="SYNTHASE (CCG-9), PUTATIVE (AFU_ORTHOLOGUE AFUA_3G12100)-RELATED"/>
    <property type="match status" value="1"/>
</dbReference>
<organism evidence="5">
    <name type="scientific">marine sediment metagenome</name>
    <dbReference type="NCBI Taxonomy" id="412755"/>
    <lineage>
        <taxon>unclassified sequences</taxon>
        <taxon>metagenomes</taxon>
        <taxon>ecological metagenomes</taxon>
    </lineage>
</organism>
<dbReference type="Pfam" id="PF21269">
    <property type="entry name" value="TreT_GT1"/>
    <property type="match status" value="1"/>
</dbReference>
<evidence type="ECO:0000256" key="2">
    <source>
        <dbReference type="ARBA" id="ARBA00022676"/>
    </source>
</evidence>
<feature type="domain" description="Trehalose synthase N-terminal" evidence="4">
    <location>
        <begin position="41"/>
        <end position="86"/>
    </location>
</feature>
<evidence type="ECO:0000256" key="1">
    <source>
        <dbReference type="ARBA" id="ARBA00009481"/>
    </source>
</evidence>
<sequence length="86" mass="9652">MLHKIPLGKADIDKYRMIETRGLIDEVVSLGEELKGLRVCHINSTPFGGGVAELLVSYIPLLRALGIEADWQIIRGDRRFFTITKS</sequence>
<dbReference type="PANTHER" id="PTHR47779">
    <property type="entry name" value="SYNTHASE (CCG-9), PUTATIVE (AFU_ORTHOLOGUE AFUA_3G12100)-RELATED"/>
    <property type="match status" value="1"/>
</dbReference>